<feature type="chain" id="PRO_5045466473" evidence="1">
    <location>
        <begin position="22"/>
        <end position="161"/>
    </location>
</feature>
<dbReference type="RefSeq" id="WP_305416402.1">
    <property type="nucleotide sequence ID" value="NZ_CP117426.1"/>
</dbReference>
<dbReference type="Pfam" id="PF04449">
    <property type="entry name" value="Fimbrial_CS1"/>
    <property type="match status" value="1"/>
</dbReference>
<evidence type="ECO:0000313" key="2">
    <source>
        <dbReference type="EMBL" id="WLH13814.1"/>
    </source>
</evidence>
<dbReference type="InterPro" id="IPR007540">
    <property type="entry name" value="Fimbrial_CS1-type"/>
</dbReference>
<proteinExistence type="predicted"/>
<sequence>MFKKIIFMTTLATLSPSWVSAADDARAAIHITANIPNKQFHVQPRNPDFGKDEVMHFNPVTRKLTPLRQTFDVKHTEGSVHAYLDGPSFLYNGWNPILLLISFNNVVLNATPQEVVDDATSTPGMQAEMVISAPIPLTPLQTGLYTGDITVIFDAVPRVTL</sequence>
<protein>
    <submittedName>
        <fullName evidence="2">CS1 type fimbrial major subunit</fullName>
    </submittedName>
</protein>
<accession>A0ABY9GDZ8</accession>
<feature type="signal peptide" evidence="1">
    <location>
        <begin position="1"/>
        <end position="21"/>
    </location>
</feature>
<reference evidence="2 3" key="1">
    <citation type="submission" date="2023-02" db="EMBL/GenBank/DDBJ databases">
        <title>Evolution of Hrp T3SS in non-pathogenic Pseudomonas fluorescens.</title>
        <authorList>
            <person name="Liao K."/>
            <person name="Wei H."/>
            <person name="Gu Y."/>
        </authorList>
    </citation>
    <scope>NUCLEOTIDE SEQUENCE [LARGE SCALE GENOMIC DNA]</scope>
    <source>
        <strain evidence="2 3">FP205</strain>
    </source>
</reference>
<dbReference type="Gene3D" id="2.60.40.2040">
    <property type="entry name" value="CFA/I fimbrial subunit E, pilin domain"/>
    <property type="match status" value="1"/>
</dbReference>
<evidence type="ECO:0000256" key="1">
    <source>
        <dbReference type="SAM" id="SignalP"/>
    </source>
</evidence>
<keyword evidence="1" id="KW-0732">Signal</keyword>
<dbReference type="Proteomes" id="UP001230339">
    <property type="component" value="Chromosome"/>
</dbReference>
<gene>
    <name evidence="2" type="ORF">PSH57_05535</name>
</gene>
<name>A0ABY9GDZ8_9PSED</name>
<keyword evidence="3" id="KW-1185">Reference proteome</keyword>
<organism evidence="2 3">
    <name type="scientific">Pseudomonas hefeiensis</name>
    <dbReference type="NCBI Taxonomy" id="2738125"/>
    <lineage>
        <taxon>Bacteria</taxon>
        <taxon>Pseudomonadati</taxon>
        <taxon>Pseudomonadota</taxon>
        <taxon>Gammaproteobacteria</taxon>
        <taxon>Pseudomonadales</taxon>
        <taxon>Pseudomonadaceae</taxon>
        <taxon>Pseudomonas</taxon>
    </lineage>
</organism>
<dbReference type="EMBL" id="CP117449">
    <property type="protein sequence ID" value="WLH13814.1"/>
    <property type="molecule type" value="Genomic_DNA"/>
</dbReference>
<evidence type="ECO:0000313" key="3">
    <source>
        <dbReference type="Proteomes" id="UP001230339"/>
    </source>
</evidence>